<dbReference type="PANTHER" id="PTHR12307">
    <property type="entry name" value="PROTEIN PHOSPHATASE 1 REGULATORY SUBUNIT"/>
    <property type="match status" value="1"/>
</dbReference>
<dbReference type="InterPro" id="IPR038175">
    <property type="entry name" value="CBM21_dom_sf"/>
</dbReference>
<reference evidence="6" key="1">
    <citation type="submission" date="2022-07" db="EMBL/GenBank/DDBJ databases">
        <title>Chromosome-level genome of Muraenolepis orangiensis.</title>
        <authorList>
            <person name="Kim J."/>
        </authorList>
    </citation>
    <scope>NUCLEOTIDE SEQUENCE</scope>
    <source>
        <strain evidence="6">KU_S4_2022</strain>
        <tissue evidence="6">Muscle</tissue>
    </source>
</reference>
<gene>
    <name evidence="6" type="ORF">NHX12_025177</name>
</gene>
<dbReference type="GO" id="GO:0005977">
    <property type="term" value="P:glycogen metabolic process"/>
    <property type="evidence" value="ECO:0007669"/>
    <property type="project" value="UniProtKB-KW"/>
</dbReference>
<dbReference type="InterPro" id="IPR050782">
    <property type="entry name" value="PP1_regulatory_subunit_3"/>
</dbReference>
<protein>
    <recommendedName>
        <fullName evidence="3">Protein phosphatase 1 regulatory subunit</fullName>
    </recommendedName>
</protein>
<keyword evidence="1 3" id="KW-0321">Glycogen metabolism</keyword>
<proteinExistence type="predicted"/>
<evidence type="ECO:0000256" key="1">
    <source>
        <dbReference type="ARBA" id="ARBA00022600"/>
    </source>
</evidence>
<evidence type="ECO:0000259" key="5">
    <source>
        <dbReference type="PROSITE" id="PS51159"/>
    </source>
</evidence>
<sequence length="316" mass="34816">MSVGMAMRLYLASPPPLRSVLGNYDNCCLATSFFPSCHALRPCLATRRAGGNHGDEVSATLPVGGASDRATPTGKKRVVFADACGLALTDVVVFREEEEEEEEDSPVRLQFGLPDVEGLFVLLCVLAGPEPRGRGGLVLDFHPPSEDYLDLRRRLKAQQVSLENCSLQEGALCGTVKVQNVSFEKSVSLRITFDRWSSFREVPCQYLSNVYGCPDNDTFSFSLPLPGAGESAQQVEFCVCYRAQGQIFWDNNHGYNYCLVPAEPGRKTGRTEDRTEEEPGGGRYAECDRFGSPRTSTGIFPEWQSSGWVENAAPYW</sequence>
<evidence type="ECO:0000256" key="2">
    <source>
        <dbReference type="ARBA" id="ARBA00023277"/>
    </source>
</evidence>
<evidence type="ECO:0000313" key="7">
    <source>
        <dbReference type="Proteomes" id="UP001148018"/>
    </source>
</evidence>
<evidence type="ECO:0000313" key="6">
    <source>
        <dbReference type="EMBL" id="KAJ3608127.1"/>
    </source>
</evidence>
<dbReference type="EMBL" id="JANIIK010000040">
    <property type="protein sequence ID" value="KAJ3608127.1"/>
    <property type="molecule type" value="Genomic_DNA"/>
</dbReference>
<dbReference type="Pfam" id="PF03370">
    <property type="entry name" value="CBM_21"/>
    <property type="match status" value="1"/>
</dbReference>
<dbReference type="Gene3D" id="2.60.40.2440">
    <property type="entry name" value="Carbohydrate binding type-21 domain"/>
    <property type="match status" value="1"/>
</dbReference>
<dbReference type="InterPro" id="IPR005036">
    <property type="entry name" value="CBM21_dom"/>
</dbReference>
<dbReference type="PROSITE" id="PS51159">
    <property type="entry name" value="CBM21"/>
    <property type="match status" value="1"/>
</dbReference>
<dbReference type="GO" id="GO:0000164">
    <property type="term" value="C:protein phosphatase type 1 complex"/>
    <property type="evidence" value="ECO:0007669"/>
    <property type="project" value="TreeGrafter"/>
</dbReference>
<dbReference type="PIRSF" id="PIRSF038207">
    <property type="entry name" value="PP1_GT_animal"/>
    <property type="match status" value="1"/>
</dbReference>
<organism evidence="6 7">
    <name type="scientific">Muraenolepis orangiensis</name>
    <name type="common">Patagonian moray cod</name>
    <dbReference type="NCBI Taxonomy" id="630683"/>
    <lineage>
        <taxon>Eukaryota</taxon>
        <taxon>Metazoa</taxon>
        <taxon>Chordata</taxon>
        <taxon>Craniata</taxon>
        <taxon>Vertebrata</taxon>
        <taxon>Euteleostomi</taxon>
        <taxon>Actinopterygii</taxon>
        <taxon>Neopterygii</taxon>
        <taxon>Teleostei</taxon>
        <taxon>Neoteleostei</taxon>
        <taxon>Acanthomorphata</taxon>
        <taxon>Zeiogadaria</taxon>
        <taxon>Gadariae</taxon>
        <taxon>Gadiformes</taxon>
        <taxon>Muraenolepidoidei</taxon>
        <taxon>Muraenolepididae</taxon>
        <taxon>Muraenolepis</taxon>
    </lineage>
</organism>
<evidence type="ECO:0000256" key="4">
    <source>
        <dbReference type="SAM" id="MobiDB-lite"/>
    </source>
</evidence>
<comment type="caution">
    <text evidence="6">The sequence shown here is derived from an EMBL/GenBank/DDBJ whole genome shotgun (WGS) entry which is preliminary data.</text>
</comment>
<keyword evidence="2 3" id="KW-0119">Carbohydrate metabolism</keyword>
<name>A0A9Q0IPE6_9TELE</name>
<dbReference type="GO" id="GO:2001069">
    <property type="term" value="F:glycogen binding"/>
    <property type="evidence" value="ECO:0007669"/>
    <property type="project" value="TreeGrafter"/>
</dbReference>
<dbReference type="PANTHER" id="PTHR12307:SF15">
    <property type="entry name" value="PROTEIN PHOSPHATASE 1 REGULATORY SUBUNIT 3C"/>
    <property type="match status" value="1"/>
</dbReference>
<dbReference type="GO" id="GO:0008157">
    <property type="term" value="F:protein phosphatase 1 binding"/>
    <property type="evidence" value="ECO:0007669"/>
    <property type="project" value="TreeGrafter"/>
</dbReference>
<dbReference type="OrthoDB" id="8942186at2759"/>
<dbReference type="Proteomes" id="UP001148018">
    <property type="component" value="Unassembled WGS sequence"/>
</dbReference>
<accession>A0A9Q0IPE6</accession>
<evidence type="ECO:0000256" key="3">
    <source>
        <dbReference type="PIRNR" id="PIRNR038207"/>
    </source>
</evidence>
<keyword evidence="7" id="KW-1185">Reference proteome</keyword>
<dbReference type="GO" id="GO:0005979">
    <property type="term" value="P:regulation of glycogen biosynthetic process"/>
    <property type="evidence" value="ECO:0007669"/>
    <property type="project" value="TreeGrafter"/>
</dbReference>
<feature type="domain" description="CBM21" evidence="5">
    <location>
        <begin position="152"/>
        <end position="260"/>
    </location>
</feature>
<feature type="region of interest" description="Disordered" evidence="4">
    <location>
        <begin position="266"/>
        <end position="285"/>
    </location>
</feature>
<dbReference type="AlphaFoldDB" id="A0A9Q0IPE6"/>
<dbReference type="InterPro" id="IPR017434">
    <property type="entry name" value="Pase-1_reg-su_3B/C/D_met"/>
</dbReference>